<reference evidence="1 2" key="1">
    <citation type="submission" date="2018-06" db="EMBL/GenBank/DDBJ databases">
        <title>Draft sequence of Acidithiobacillus ferrooxidans CCM 4253.</title>
        <authorList>
            <person name="Moya-Beltran A."/>
            <person name="Castro M."/>
            <person name="Covarrubias P.C."/>
            <person name="Issotta F."/>
            <person name="Janiczek O."/>
            <person name="Mandl M."/>
            <person name="Kucera J."/>
            <person name="Quatrini R."/>
        </authorList>
    </citation>
    <scope>NUCLEOTIDE SEQUENCE [LARGE SCALE GENOMIC DNA]</scope>
    <source>
        <strain evidence="1 2">CCM 4253</strain>
    </source>
</reference>
<accession>A0A2W1K5P4</accession>
<dbReference type="EMBL" id="QKQP01000001">
    <property type="protein sequence ID" value="PZD82238.1"/>
    <property type="molecule type" value="Genomic_DNA"/>
</dbReference>
<dbReference type="InterPro" id="IPR036388">
    <property type="entry name" value="WH-like_DNA-bd_sf"/>
</dbReference>
<dbReference type="RefSeq" id="WP_009567441.1">
    <property type="nucleotide sequence ID" value="NZ_AP025160.1"/>
</dbReference>
<dbReference type="InterPro" id="IPR036390">
    <property type="entry name" value="WH_DNA-bd_sf"/>
</dbReference>
<dbReference type="AlphaFoldDB" id="A0A2W1K5P4"/>
<comment type="caution">
    <text evidence="1">The sequence shown here is derived from an EMBL/GenBank/DDBJ whole genome shotgun (WGS) entry which is preliminary data.</text>
</comment>
<organism evidence="1 2">
    <name type="scientific">Acidithiobacillus ferrooxidans</name>
    <name type="common">Thiobacillus ferrooxidans</name>
    <dbReference type="NCBI Taxonomy" id="920"/>
    <lineage>
        <taxon>Bacteria</taxon>
        <taxon>Pseudomonadati</taxon>
        <taxon>Pseudomonadota</taxon>
        <taxon>Acidithiobacillia</taxon>
        <taxon>Acidithiobacillales</taxon>
        <taxon>Acidithiobacillaceae</taxon>
        <taxon>Acidithiobacillus</taxon>
    </lineage>
</organism>
<name>A0A2W1K5P4_ACIFR</name>
<evidence type="ECO:0000313" key="1">
    <source>
        <dbReference type="EMBL" id="PZD82238.1"/>
    </source>
</evidence>
<proteinExistence type="predicted"/>
<dbReference type="Gene3D" id="1.10.10.10">
    <property type="entry name" value="Winged helix-like DNA-binding domain superfamily/Winged helix DNA-binding domain"/>
    <property type="match status" value="1"/>
</dbReference>
<dbReference type="OrthoDB" id="5297939at2"/>
<sequence length="99" mass="10877">MSPDRKAENDRNTPDAAPEDLIIALLRMLCTEGPVSVARACKSLGLPRSQMERLLLLLGSSEQWGGLHYVRPEEQRGRTVITLTSEGRALCAQMQAATE</sequence>
<dbReference type="SUPFAM" id="SSF46785">
    <property type="entry name" value="Winged helix' DNA-binding domain"/>
    <property type="match status" value="1"/>
</dbReference>
<gene>
    <name evidence="1" type="ORF">DN052_04185</name>
</gene>
<dbReference type="GeneID" id="65280041"/>
<evidence type="ECO:0000313" key="2">
    <source>
        <dbReference type="Proteomes" id="UP000248886"/>
    </source>
</evidence>
<dbReference type="Proteomes" id="UP000248886">
    <property type="component" value="Unassembled WGS sequence"/>
</dbReference>
<evidence type="ECO:0008006" key="3">
    <source>
        <dbReference type="Google" id="ProtNLM"/>
    </source>
</evidence>
<protein>
    <recommendedName>
        <fullName evidence="3">HTH iclR-type domain-containing protein</fullName>
    </recommendedName>
</protein>